<name>A0A371DID6_9APHY</name>
<dbReference type="Proteomes" id="UP000256964">
    <property type="component" value="Unassembled WGS sequence"/>
</dbReference>
<sequence length="102" mass="11112">MSKVCSECHAEKTLDAFSIRKKDSDGGRKGELTAKCTDCMKKGWEINVKCGRWNLNSGASPVLARKLTDPGKQCPQAPGSAWGCPIRIDVRVLDCSRARSSI</sequence>
<organism evidence="1 2">
    <name type="scientific">Lentinus brumalis</name>
    <dbReference type="NCBI Taxonomy" id="2498619"/>
    <lineage>
        <taxon>Eukaryota</taxon>
        <taxon>Fungi</taxon>
        <taxon>Dikarya</taxon>
        <taxon>Basidiomycota</taxon>
        <taxon>Agaricomycotina</taxon>
        <taxon>Agaricomycetes</taxon>
        <taxon>Polyporales</taxon>
        <taxon>Polyporaceae</taxon>
        <taxon>Lentinus</taxon>
    </lineage>
</organism>
<evidence type="ECO:0000313" key="2">
    <source>
        <dbReference type="Proteomes" id="UP000256964"/>
    </source>
</evidence>
<dbReference type="AlphaFoldDB" id="A0A371DID6"/>
<keyword evidence="2" id="KW-1185">Reference proteome</keyword>
<dbReference type="EMBL" id="KZ857391">
    <property type="protein sequence ID" value="RDX52292.1"/>
    <property type="molecule type" value="Genomic_DNA"/>
</dbReference>
<gene>
    <name evidence="1" type="ORF">OH76DRAFT_204266</name>
</gene>
<proteinExistence type="predicted"/>
<reference evidence="1 2" key="1">
    <citation type="journal article" date="2018" name="Biotechnol. Biofuels">
        <title>Integrative visual omics of the white-rot fungus Polyporus brumalis exposes the biotechnological potential of its oxidative enzymes for delignifying raw plant biomass.</title>
        <authorList>
            <person name="Miyauchi S."/>
            <person name="Rancon A."/>
            <person name="Drula E."/>
            <person name="Hage H."/>
            <person name="Chaduli D."/>
            <person name="Favel A."/>
            <person name="Grisel S."/>
            <person name="Henrissat B."/>
            <person name="Herpoel-Gimbert I."/>
            <person name="Ruiz-Duenas F.J."/>
            <person name="Chevret D."/>
            <person name="Hainaut M."/>
            <person name="Lin J."/>
            <person name="Wang M."/>
            <person name="Pangilinan J."/>
            <person name="Lipzen A."/>
            <person name="Lesage-Meessen L."/>
            <person name="Navarro D."/>
            <person name="Riley R."/>
            <person name="Grigoriev I.V."/>
            <person name="Zhou S."/>
            <person name="Raouche S."/>
            <person name="Rosso M.N."/>
        </authorList>
    </citation>
    <scope>NUCLEOTIDE SEQUENCE [LARGE SCALE GENOMIC DNA]</scope>
    <source>
        <strain evidence="1 2">BRFM 1820</strain>
    </source>
</reference>
<protein>
    <submittedName>
        <fullName evidence="1">Uncharacterized protein</fullName>
    </submittedName>
</protein>
<evidence type="ECO:0000313" key="1">
    <source>
        <dbReference type="EMBL" id="RDX52292.1"/>
    </source>
</evidence>
<accession>A0A371DID6</accession>